<accession>A0A0F9DGV4</accession>
<gene>
    <name evidence="1" type="ORF">LCGC14_2548230</name>
</gene>
<organism evidence="1">
    <name type="scientific">marine sediment metagenome</name>
    <dbReference type="NCBI Taxonomy" id="412755"/>
    <lineage>
        <taxon>unclassified sequences</taxon>
        <taxon>metagenomes</taxon>
        <taxon>ecological metagenomes</taxon>
    </lineage>
</organism>
<sequence>MKDYSLEDFTFDVKNVIIKSEEKDLLHATLSQGMAMRNKAKQLEDQGKEMKFKANVGLDWVFTELGIKKAKLEGFGSLSRISKERKSYDMDKLGDVLLRAGVDTKVINRAIKAGTKKSLSEYIEFRREKKK</sequence>
<reference evidence="1" key="1">
    <citation type="journal article" date="2015" name="Nature">
        <title>Complex archaea that bridge the gap between prokaryotes and eukaryotes.</title>
        <authorList>
            <person name="Spang A."/>
            <person name="Saw J.H."/>
            <person name="Jorgensen S.L."/>
            <person name="Zaremba-Niedzwiedzka K."/>
            <person name="Martijn J."/>
            <person name="Lind A.E."/>
            <person name="van Eijk R."/>
            <person name="Schleper C."/>
            <person name="Guy L."/>
            <person name="Ettema T.J."/>
        </authorList>
    </citation>
    <scope>NUCLEOTIDE SEQUENCE</scope>
</reference>
<protein>
    <submittedName>
        <fullName evidence="1">Uncharacterized protein</fullName>
    </submittedName>
</protein>
<comment type="caution">
    <text evidence="1">The sequence shown here is derived from an EMBL/GenBank/DDBJ whole genome shotgun (WGS) entry which is preliminary data.</text>
</comment>
<evidence type="ECO:0000313" key="1">
    <source>
        <dbReference type="EMBL" id="KKL11198.1"/>
    </source>
</evidence>
<dbReference type="EMBL" id="LAZR01041752">
    <property type="protein sequence ID" value="KKL11198.1"/>
    <property type="molecule type" value="Genomic_DNA"/>
</dbReference>
<dbReference type="AlphaFoldDB" id="A0A0F9DGV4"/>
<proteinExistence type="predicted"/>
<name>A0A0F9DGV4_9ZZZZ</name>